<proteinExistence type="predicted"/>
<dbReference type="EMBL" id="FXZG01000001">
    <property type="protein sequence ID" value="SMX66782.1"/>
    <property type="molecule type" value="Genomic_DNA"/>
</dbReference>
<gene>
    <name evidence="3" type="ORF">BAUR920_00290</name>
</gene>
<evidence type="ECO:0000313" key="4">
    <source>
        <dbReference type="Proteomes" id="UP000234289"/>
    </source>
</evidence>
<dbReference type="InterPro" id="IPR011528">
    <property type="entry name" value="NERD"/>
</dbReference>
<evidence type="ECO:0000256" key="1">
    <source>
        <dbReference type="SAM" id="MobiDB-lite"/>
    </source>
</evidence>
<evidence type="ECO:0000313" key="3">
    <source>
        <dbReference type="EMBL" id="SMX66782.1"/>
    </source>
</evidence>
<dbReference type="RefSeq" id="WP_101638708.1">
    <property type="nucleotide sequence ID" value="NZ_FXZG01000001.1"/>
</dbReference>
<evidence type="ECO:0000259" key="2">
    <source>
        <dbReference type="Pfam" id="PF08378"/>
    </source>
</evidence>
<reference evidence="4" key="1">
    <citation type="submission" date="2017-03" db="EMBL/GenBank/DDBJ databases">
        <authorList>
            <person name="Monnet C."/>
        </authorList>
    </citation>
    <scope>NUCLEOTIDE SEQUENCE [LARGE SCALE GENOMIC DNA]</scope>
    <source>
        <strain evidence="4">CNRZ 920</strain>
    </source>
</reference>
<feature type="region of interest" description="Disordered" evidence="1">
    <location>
        <begin position="203"/>
        <end position="225"/>
    </location>
</feature>
<feature type="region of interest" description="Disordered" evidence="1">
    <location>
        <begin position="1"/>
        <end position="21"/>
    </location>
</feature>
<protein>
    <submittedName>
        <fullName evidence="3">Nuclease-related domain-containing protein</fullName>
    </submittedName>
</protein>
<name>A0A2H1HV73_BREAU</name>
<dbReference type="Proteomes" id="UP000234289">
    <property type="component" value="Unassembled WGS sequence"/>
</dbReference>
<sequence>MSRHHRVASGTRIFGTPGGGLEGAPDWAANAEVAEQGRRGELATGAILDEIASRKPGPTVIHDVMLHARANIDHILISGTHVWLIDAKVYAPGNLWTLGGQTRRGRSQFPYPDKETMERAIASVEKTLRSSPAENWLVLALLTIWPSRGTVRALHFRPRGCDYVIARRAITRKLGRIAHAPAEETVEQAVLRRFLDQQVAENAHRQAAAPANSTSSITSMFGGDQ</sequence>
<accession>A0A2H1HV73</accession>
<dbReference type="Pfam" id="PF08378">
    <property type="entry name" value="NERD"/>
    <property type="match status" value="1"/>
</dbReference>
<feature type="domain" description="NERD" evidence="2">
    <location>
        <begin position="37"/>
        <end position="128"/>
    </location>
</feature>
<organism evidence="3 4">
    <name type="scientific">Brevibacterium aurantiacum</name>
    <dbReference type="NCBI Taxonomy" id="273384"/>
    <lineage>
        <taxon>Bacteria</taxon>
        <taxon>Bacillati</taxon>
        <taxon>Actinomycetota</taxon>
        <taxon>Actinomycetes</taxon>
        <taxon>Micrococcales</taxon>
        <taxon>Brevibacteriaceae</taxon>
        <taxon>Brevibacterium</taxon>
    </lineage>
</organism>
<dbReference type="AlphaFoldDB" id="A0A2H1HV73"/>